<dbReference type="Gene3D" id="3.10.100.10">
    <property type="entry name" value="Mannose-Binding Protein A, subunit A"/>
    <property type="match status" value="1"/>
</dbReference>
<keyword evidence="1" id="KW-0812">Transmembrane</keyword>
<proteinExistence type="predicted"/>
<dbReference type="SUPFAM" id="SSF56436">
    <property type="entry name" value="C-type lectin-like"/>
    <property type="match status" value="1"/>
</dbReference>
<dbReference type="GeneTree" id="ENSGT00940000162938"/>
<evidence type="ECO:0000313" key="2">
    <source>
        <dbReference type="Ensembl" id="ENSUMAP00000003758"/>
    </source>
</evidence>
<dbReference type="InterPro" id="IPR016186">
    <property type="entry name" value="C-type_lectin-like/link_sf"/>
</dbReference>
<dbReference type="AlphaFoldDB" id="A0A452T6U7"/>
<accession>A0A452T6U7</accession>
<feature type="transmembrane region" description="Helical" evidence="1">
    <location>
        <begin position="118"/>
        <end position="137"/>
    </location>
</feature>
<evidence type="ECO:0000256" key="1">
    <source>
        <dbReference type="SAM" id="Phobius"/>
    </source>
</evidence>
<dbReference type="Ensembl" id="ENSUMAT00000004594.1">
    <property type="protein sequence ID" value="ENSUMAP00000003758.1"/>
    <property type="gene ID" value="ENSUMAG00000003089.1"/>
</dbReference>
<dbReference type="InterPro" id="IPR016187">
    <property type="entry name" value="CTDL_fold"/>
</dbReference>
<evidence type="ECO:0008006" key="3">
    <source>
        <dbReference type="Google" id="ProtNLM"/>
    </source>
</evidence>
<sequence length="231" mass="26127">MNTNPSSFTMTYHFSYGKTDKRLSELHTYHSSLTCFSEGTSVAGKVLQCPTRLPLFSERDQGRFISTAQSFWSKSQQNCVVMGAHLVAINTEAEQVLYFLFLYDIYSSLAYIKSFFHFFSVLIFYWSPLGLCPARWAPGRAPMRRPWPHSPGSGTMEFEGAGLAFPGSAWFIPIGAQVGTKSPSFPHFCKPSCIWRSIHWPMLDLIVSLPGFQPVGQISQCSSMYWKTWSI</sequence>
<protein>
    <recommendedName>
        <fullName evidence="3">C-type lectin domain-containing protein</fullName>
    </recommendedName>
</protein>
<keyword evidence="1" id="KW-0472">Membrane</keyword>
<name>A0A452T6U7_URSMA</name>
<keyword evidence="1" id="KW-1133">Transmembrane helix</keyword>
<organism evidence="2">
    <name type="scientific">Ursus maritimus</name>
    <name type="common">Polar bear</name>
    <name type="synonym">Thalarctos maritimus</name>
    <dbReference type="NCBI Taxonomy" id="29073"/>
    <lineage>
        <taxon>Eukaryota</taxon>
        <taxon>Metazoa</taxon>
        <taxon>Chordata</taxon>
        <taxon>Craniata</taxon>
        <taxon>Vertebrata</taxon>
        <taxon>Euteleostomi</taxon>
        <taxon>Mammalia</taxon>
        <taxon>Eutheria</taxon>
        <taxon>Laurasiatheria</taxon>
        <taxon>Carnivora</taxon>
        <taxon>Caniformia</taxon>
        <taxon>Ursidae</taxon>
        <taxon>Ursus</taxon>
    </lineage>
</organism>
<reference evidence="2" key="1">
    <citation type="submission" date="2019-03" db="UniProtKB">
        <authorList>
            <consortium name="Ensembl"/>
        </authorList>
    </citation>
    <scope>IDENTIFICATION</scope>
</reference>